<dbReference type="Pfam" id="PF01095">
    <property type="entry name" value="Pectinesterase"/>
    <property type="match status" value="1"/>
</dbReference>
<accession>A0A7N0SWU7</accession>
<dbReference type="FunFam" id="2.160.20.10:FF:000008">
    <property type="entry name" value="Pectinesterase"/>
    <property type="match status" value="1"/>
</dbReference>
<dbReference type="GO" id="GO:0042545">
    <property type="term" value="P:cell wall modification"/>
    <property type="evidence" value="ECO:0007669"/>
    <property type="project" value="UniProtKB-UniRule"/>
</dbReference>
<dbReference type="EnsemblPlants" id="Kaladp0011s0126.1.v1.1">
    <property type="protein sequence ID" value="Kaladp0011s0126.1.v1.1"/>
    <property type="gene ID" value="Kaladp0011s0126.v1.1"/>
</dbReference>
<dbReference type="InterPro" id="IPR011050">
    <property type="entry name" value="Pectin_lyase_fold/virulence"/>
</dbReference>
<feature type="signal peptide" evidence="12">
    <location>
        <begin position="1"/>
        <end position="19"/>
    </location>
</feature>
<keyword evidence="8 12" id="KW-0378">Hydrolase</keyword>
<dbReference type="PANTHER" id="PTHR31321:SF126">
    <property type="entry name" value="PECTINESTERASE"/>
    <property type="match status" value="1"/>
</dbReference>
<feature type="domain" description="Pectinesterase catalytic" evidence="13">
    <location>
        <begin position="35"/>
        <end position="318"/>
    </location>
</feature>
<dbReference type="GO" id="GO:0030599">
    <property type="term" value="F:pectinesterase activity"/>
    <property type="evidence" value="ECO:0007669"/>
    <property type="project" value="UniProtKB-UniRule"/>
</dbReference>
<evidence type="ECO:0000256" key="5">
    <source>
        <dbReference type="ARBA" id="ARBA00022512"/>
    </source>
</evidence>
<organism evidence="14 15">
    <name type="scientific">Kalanchoe fedtschenkoi</name>
    <name type="common">Lavender scallops</name>
    <name type="synonym">South American air plant</name>
    <dbReference type="NCBI Taxonomy" id="63787"/>
    <lineage>
        <taxon>Eukaryota</taxon>
        <taxon>Viridiplantae</taxon>
        <taxon>Streptophyta</taxon>
        <taxon>Embryophyta</taxon>
        <taxon>Tracheophyta</taxon>
        <taxon>Spermatophyta</taxon>
        <taxon>Magnoliopsida</taxon>
        <taxon>eudicotyledons</taxon>
        <taxon>Gunneridae</taxon>
        <taxon>Pentapetalae</taxon>
        <taxon>Saxifragales</taxon>
        <taxon>Crassulaceae</taxon>
        <taxon>Kalanchoe</taxon>
    </lineage>
</organism>
<evidence type="ECO:0000256" key="9">
    <source>
        <dbReference type="ARBA" id="ARBA00023085"/>
    </source>
</evidence>
<sequence>MSPAAIFTSFLLLLSAASSAALGGVYASAGARVIRVRKDGRGDFGTVGEALESIPEGGGRRWVVAIGGGEYWEKITVGRRKPYVTLYGKAWDKPVINYNGTAADYGTVNSATFAVESEYFVAVNIVFKNSAPEPDGKRRGAQAVALRISGDKAAFYGCKFIGFQDTLCDDRGRHFFHKCHIQGTVDFIFGNGRSIYMDTTIKSVARRTGVITAQGRDKPEDSGGYTFVRCNITGSGRVLLGRAWRRRSRVVIAHSYMGGLVDPPGWSDFGQPGRDRTVFYGEYKNWGPGADMSRRVDYARRLSDEEARRFLRAGFIDGTAWINPPP</sequence>
<reference evidence="14" key="1">
    <citation type="submission" date="2021-01" db="UniProtKB">
        <authorList>
            <consortium name="EnsemblPlants"/>
        </authorList>
    </citation>
    <scope>IDENTIFICATION</scope>
</reference>
<evidence type="ECO:0000256" key="7">
    <source>
        <dbReference type="ARBA" id="ARBA00022729"/>
    </source>
</evidence>
<dbReference type="InterPro" id="IPR033131">
    <property type="entry name" value="Pectinesterase_Asp_AS"/>
</dbReference>
<dbReference type="PROSITE" id="PS00503">
    <property type="entry name" value="PECTINESTERASE_2"/>
    <property type="match status" value="1"/>
</dbReference>
<name>A0A7N0SWU7_KALFE</name>
<dbReference type="GO" id="GO:0045490">
    <property type="term" value="P:pectin catabolic process"/>
    <property type="evidence" value="ECO:0007669"/>
    <property type="project" value="UniProtKB-UniRule"/>
</dbReference>
<evidence type="ECO:0000256" key="1">
    <source>
        <dbReference type="ARBA" id="ARBA00004191"/>
    </source>
</evidence>
<dbReference type="Gramene" id="Kaladp0011s0126.1.v1.1">
    <property type="protein sequence ID" value="Kaladp0011s0126.1.v1.1"/>
    <property type="gene ID" value="Kaladp0011s0126.v1.1"/>
</dbReference>
<dbReference type="UniPathway" id="UPA00545">
    <property type="reaction ID" value="UER00823"/>
</dbReference>
<evidence type="ECO:0000256" key="10">
    <source>
        <dbReference type="ARBA" id="ARBA00047928"/>
    </source>
</evidence>
<evidence type="ECO:0000256" key="4">
    <source>
        <dbReference type="ARBA" id="ARBA00013229"/>
    </source>
</evidence>
<proteinExistence type="inferred from homology"/>
<evidence type="ECO:0000256" key="8">
    <source>
        <dbReference type="ARBA" id="ARBA00022801"/>
    </source>
</evidence>
<evidence type="ECO:0000313" key="15">
    <source>
        <dbReference type="Proteomes" id="UP000594263"/>
    </source>
</evidence>
<dbReference type="SUPFAM" id="SSF51126">
    <property type="entry name" value="Pectin lyase-like"/>
    <property type="match status" value="1"/>
</dbReference>
<evidence type="ECO:0000256" key="12">
    <source>
        <dbReference type="RuleBase" id="RU000589"/>
    </source>
</evidence>
<dbReference type="PANTHER" id="PTHR31321">
    <property type="entry name" value="ACYL-COA THIOESTER HYDROLASE YBHC-RELATED"/>
    <property type="match status" value="1"/>
</dbReference>
<evidence type="ECO:0000313" key="14">
    <source>
        <dbReference type="EnsemblPlants" id="Kaladp0011s0126.1.v1.1"/>
    </source>
</evidence>
<dbReference type="EC" id="3.1.1.11" evidence="4 12"/>
<keyword evidence="9 12" id="KW-0063">Aspartyl esterase</keyword>
<evidence type="ECO:0000256" key="11">
    <source>
        <dbReference type="PROSITE-ProRule" id="PRU10040"/>
    </source>
</evidence>
<evidence type="ECO:0000259" key="13">
    <source>
        <dbReference type="Pfam" id="PF01095"/>
    </source>
</evidence>
<feature type="active site" evidence="11">
    <location>
        <position position="186"/>
    </location>
</feature>
<dbReference type="InterPro" id="IPR012334">
    <property type="entry name" value="Pectin_lyas_fold"/>
</dbReference>
<evidence type="ECO:0000256" key="6">
    <source>
        <dbReference type="ARBA" id="ARBA00022525"/>
    </source>
</evidence>
<keyword evidence="5" id="KW-0134">Cell wall</keyword>
<comment type="pathway">
    <text evidence="2 12">Glycan metabolism; pectin degradation; 2-dehydro-3-deoxy-D-gluconate from pectin: step 1/5.</text>
</comment>
<dbReference type="Gene3D" id="2.160.20.10">
    <property type="entry name" value="Single-stranded right-handed beta-helix, Pectin lyase-like"/>
    <property type="match status" value="1"/>
</dbReference>
<keyword evidence="15" id="KW-1185">Reference proteome</keyword>
<evidence type="ECO:0000256" key="3">
    <source>
        <dbReference type="ARBA" id="ARBA00008891"/>
    </source>
</evidence>
<dbReference type="InterPro" id="IPR000070">
    <property type="entry name" value="Pectinesterase_cat"/>
</dbReference>
<keyword evidence="7 12" id="KW-0732">Signal</keyword>
<comment type="similarity">
    <text evidence="3">Belongs to the pectinesterase family.</text>
</comment>
<comment type="subcellular location">
    <subcellularLocation>
        <location evidence="1">Secreted</location>
        <location evidence="1">Cell wall</location>
    </subcellularLocation>
</comment>
<comment type="catalytic activity">
    <reaction evidence="10 12">
        <text>[(1-&gt;4)-alpha-D-galacturonosyl methyl ester](n) + n H2O = [(1-&gt;4)-alpha-D-galacturonosyl](n) + n methanol + n H(+)</text>
        <dbReference type="Rhea" id="RHEA:22380"/>
        <dbReference type="Rhea" id="RHEA-COMP:14570"/>
        <dbReference type="Rhea" id="RHEA-COMP:14573"/>
        <dbReference type="ChEBI" id="CHEBI:15377"/>
        <dbReference type="ChEBI" id="CHEBI:15378"/>
        <dbReference type="ChEBI" id="CHEBI:17790"/>
        <dbReference type="ChEBI" id="CHEBI:140522"/>
        <dbReference type="ChEBI" id="CHEBI:140523"/>
        <dbReference type="EC" id="3.1.1.11"/>
    </reaction>
</comment>
<keyword evidence="6" id="KW-0964">Secreted</keyword>
<feature type="chain" id="PRO_5029942771" description="Pectinesterase" evidence="12">
    <location>
        <begin position="20"/>
        <end position="326"/>
    </location>
</feature>
<evidence type="ECO:0000256" key="2">
    <source>
        <dbReference type="ARBA" id="ARBA00005184"/>
    </source>
</evidence>
<dbReference type="Proteomes" id="UP000594263">
    <property type="component" value="Unplaced"/>
</dbReference>
<dbReference type="OMA" id="FAFVHCN"/>
<dbReference type="AlphaFoldDB" id="A0A7N0SWU7"/>
<protein>
    <recommendedName>
        <fullName evidence="4 12">Pectinesterase</fullName>
        <ecNumber evidence="4 12">3.1.1.11</ecNumber>
    </recommendedName>
</protein>